<organism evidence="1">
    <name type="scientific">Mantoniella tinhauana virus 1</name>
    <dbReference type="NCBI Taxonomy" id="3111543"/>
    <lineage>
        <taxon>Viruses</taxon>
    </lineage>
</organism>
<sequence length="88" mass="10556">MIIHAVNECGEIRVIEVLPTQNHMERRDMLEVLLTKCRRLMSFVESVNRDTRRIANLYTNIRLAFYMNDDITDLIEEYEECKRSSRFS</sequence>
<reference evidence="1" key="1">
    <citation type="submission" date="2024-01" db="EMBL/GenBank/DDBJ databases">
        <title>Genomic and biogeographic characterisation of Mantoniella tinhauana virus 1, the first discovered Mantoniella-infecting prasinovirus.</title>
        <authorList>
            <person name="Rey Redondo E."/>
            <person name="Yung C.C.M."/>
        </authorList>
    </citation>
    <scope>NUCLEOTIDE SEQUENCE</scope>
    <source>
        <strain evidence="1">Lau Fau Shan</strain>
    </source>
</reference>
<accession>A0AB38ZLX5</accession>
<protein>
    <submittedName>
        <fullName evidence="1">Uncharacterized protein</fullName>
    </submittedName>
</protein>
<evidence type="ECO:0000313" key="1">
    <source>
        <dbReference type="EMBL" id="XAO13364.1"/>
    </source>
</evidence>
<name>A0AB38ZLX5_9VIRU</name>
<dbReference type="EMBL" id="PP130629">
    <property type="protein sequence ID" value="XAO13364.1"/>
    <property type="molecule type" value="Genomic_DNA"/>
</dbReference>
<proteinExistence type="predicted"/>